<keyword evidence="3" id="KW-1185">Reference proteome</keyword>
<dbReference type="Pfam" id="PF00882">
    <property type="entry name" value="Zn_dep_PLPC"/>
    <property type="match status" value="1"/>
</dbReference>
<dbReference type="Proteomes" id="UP000586454">
    <property type="component" value="Unassembled WGS sequence"/>
</dbReference>
<evidence type="ECO:0000313" key="3">
    <source>
        <dbReference type="Proteomes" id="UP000586454"/>
    </source>
</evidence>
<feature type="domain" description="Phospholipase C/D" evidence="1">
    <location>
        <begin position="6"/>
        <end position="132"/>
    </location>
</feature>
<protein>
    <recommendedName>
        <fullName evidence="1">Phospholipase C/D domain-containing protein</fullName>
    </recommendedName>
</protein>
<gene>
    <name evidence="2" type="ORF">PEPNEM18_00117</name>
</gene>
<evidence type="ECO:0000313" key="2">
    <source>
        <dbReference type="EMBL" id="CAC9922789.1"/>
    </source>
</evidence>
<comment type="caution">
    <text evidence="2">The sequence shown here is derived from an EMBL/GenBank/DDBJ whole genome shotgun (WGS) entry which is preliminary data.</text>
</comment>
<accession>A0A6V6XYQ3</accession>
<name>A0A6V6XYQ3_9FIRM</name>
<proteinExistence type="predicted"/>
<organism evidence="2 3">
    <name type="scientific">Aedoeadaptatus nemausensis</name>
    <dbReference type="NCBI Taxonomy" id="2582829"/>
    <lineage>
        <taxon>Bacteria</taxon>
        <taxon>Bacillati</taxon>
        <taxon>Bacillota</taxon>
        <taxon>Tissierellia</taxon>
        <taxon>Tissierellales</taxon>
        <taxon>Peptoniphilaceae</taxon>
        <taxon>Aedoeadaptatus</taxon>
    </lineage>
</organism>
<reference evidence="2 3" key="1">
    <citation type="submission" date="2020-06" db="EMBL/GenBank/DDBJ databases">
        <authorList>
            <person name="Criscuolo A."/>
        </authorList>
    </citation>
    <scope>NUCLEOTIDE SEQUENCE [LARGE SCALE GENOMIC DNA]</scope>
    <source>
        <strain evidence="2">1804121828</strain>
    </source>
</reference>
<sequence>MASNVTHYFFAREMMNRLPKEAQNVVQKYPKQFIIGNQGPDIFFYHMTSKNHKVGSYIHKRPFDHLLLLNRPWLQKKPVDSPTWSYFLGLLCHFSLDIAFHPYIDEIERSLKIDHITMEREMDRHLLQKAGYTFGEFSEIEAIPHPKYVADDILPVYAPYSDISIHDIRRSLYSFRIAMNFFHVNSKSEYRIKRELLRQMGLFRIFGGMLMNPDGFYEAEQITTPALEERMELAYSIARDAIEGIYGDEKDFPAFFHLNFNGQ</sequence>
<dbReference type="AlphaFoldDB" id="A0A6V6XYQ3"/>
<evidence type="ECO:0000259" key="1">
    <source>
        <dbReference type="Pfam" id="PF00882"/>
    </source>
</evidence>
<dbReference type="RefSeq" id="WP_180498200.1">
    <property type="nucleotide sequence ID" value="NZ_CAIJCS010000008.1"/>
</dbReference>
<dbReference type="EMBL" id="CAIJCS010000008">
    <property type="protein sequence ID" value="CAC9922789.1"/>
    <property type="molecule type" value="Genomic_DNA"/>
</dbReference>
<dbReference type="InterPro" id="IPR029002">
    <property type="entry name" value="PLPC/GPLD1"/>
</dbReference>